<evidence type="ECO:0000313" key="2">
    <source>
        <dbReference type="EMBL" id="UOD51465.1"/>
    </source>
</evidence>
<sequence>MSQSRSINTGELNTRAESLTASNYRVGIIRHIVLFKFKDGIPESIKQSVAQRFLSMLNDAKRDGGAYIISIEYGSQISQEAFGLDFEQGYIVTFRSEGDRNYYVGEPFIRDPAHYDPVHHAFKAFVGPLLDKDAGCLVFDFKPNS</sequence>
<dbReference type="InterPro" id="IPR013097">
    <property type="entry name" value="Dabb"/>
</dbReference>
<dbReference type="EMBL" id="CP063982">
    <property type="protein sequence ID" value="UOD51465.1"/>
    <property type="molecule type" value="Genomic_DNA"/>
</dbReference>
<evidence type="ECO:0000313" key="3">
    <source>
        <dbReference type="Proteomes" id="UP000831607"/>
    </source>
</evidence>
<evidence type="ECO:0000259" key="1">
    <source>
        <dbReference type="PROSITE" id="PS51502"/>
    </source>
</evidence>
<dbReference type="InterPro" id="IPR011008">
    <property type="entry name" value="Dimeric_a/b-barrel"/>
</dbReference>
<dbReference type="SMART" id="SM00886">
    <property type="entry name" value="Dabb"/>
    <property type="match status" value="1"/>
</dbReference>
<dbReference type="SUPFAM" id="SSF54909">
    <property type="entry name" value="Dimeric alpha+beta barrel"/>
    <property type="match status" value="1"/>
</dbReference>
<dbReference type="Proteomes" id="UP000831607">
    <property type="component" value="Chromosome"/>
</dbReference>
<name>A0ABY4AMC1_9BURK</name>
<reference evidence="2 3" key="1">
    <citation type="submission" date="2020-11" db="EMBL/GenBank/DDBJ databases">
        <title>Algicoccus daihaiensis sp.nov., isolated from Daihai Lake in Inner Mongolia.</title>
        <authorList>
            <person name="Kai J."/>
        </authorList>
    </citation>
    <scope>NUCLEOTIDE SEQUENCE [LARGE SCALE GENOMIC DNA]</scope>
    <source>
        <strain evidence="3">f23</strain>
    </source>
</reference>
<organism evidence="2 3">
    <name type="scientific">Orrella daihaiensis</name>
    <dbReference type="NCBI Taxonomy" id="2782176"/>
    <lineage>
        <taxon>Bacteria</taxon>
        <taxon>Pseudomonadati</taxon>
        <taxon>Pseudomonadota</taxon>
        <taxon>Betaproteobacteria</taxon>
        <taxon>Burkholderiales</taxon>
        <taxon>Alcaligenaceae</taxon>
        <taxon>Orrella</taxon>
    </lineage>
</organism>
<proteinExistence type="predicted"/>
<dbReference type="Gene3D" id="3.30.70.100">
    <property type="match status" value="1"/>
</dbReference>
<protein>
    <submittedName>
        <fullName evidence="2">Dabb family protein</fullName>
    </submittedName>
</protein>
<gene>
    <name evidence="2" type="ORF">DHf2319_06475</name>
</gene>
<dbReference type="PROSITE" id="PS51502">
    <property type="entry name" value="S_R_A_B_BARREL"/>
    <property type="match status" value="1"/>
</dbReference>
<dbReference type="RefSeq" id="WP_243479929.1">
    <property type="nucleotide sequence ID" value="NZ_CP063982.1"/>
</dbReference>
<feature type="domain" description="Stress-response A/B barrel" evidence="1">
    <location>
        <begin position="29"/>
        <end position="141"/>
    </location>
</feature>
<accession>A0ABY4AMC1</accession>
<dbReference type="Pfam" id="PF07876">
    <property type="entry name" value="Dabb"/>
    <property type="match status" value="1"/>
</dbReference>
<keyword evidence="3" id="KW-1185">Reference proteome</keyword>